<dbReference type="GO" id="GO:0005829">
    <property type="term" value="C:cytosol"/>
    <property type="evidence" value="ECO:0007669"/>
    <property type="project" value="GOC"/>
</dbReference>
<dbReference type="GO" id="GO:0005768">
    <property type="term" value="C:endosome"/>
    <property type="evidence" value="ECO:0007669"/>
    <property type="project" value="TreeGrafter"/>
</dbReference>
<comment type="caution">
    <text evidence="2">The sequence shown here is derived from an EMBL/GenBank/DDBJ whole genome shotgun (WGS) entry which is preliminary data.</text>
</comment>
<reference evidence="2" key="1">
    <citation type="submission" date="2023-06" db="EMBL/GenBank/DDBJ databases">
        <title>Genome-scale phylogeny and comparative genomics of the fungal order Sordariales.</title>
        <authorList>
            <consortium name="Lawrence Berkeley National Laboratory"/>
            <person name="Hensen N."/>
            <person name="Bonometti L."/>
            <person name="Westerberg I."/>
            <person name="Brannstrom I.O."/>
            <person name="Guillou S."/>
            <person name="Cros-Aarteil S."/>
            <person name="Calhoun S."/>
            <person name="Haridas S."/>
            <person name="Kuo A."/>
            <person name="Mondo S."/>
            <person name="Pangilinan J."/>
            <person name="Riley R."/>
            <person name="Labutti K."/>
            <person name="Andreopoulos B."/>
            <person name="Lipzen A."/>
            <person name="Chen C."/>
            <person name="Yanf M."/>
            <person name="Daum C."/>
            <person name="Ng V."/>
            <person name="Clum A."/>
            <person name="Steindorff A."/>
            <person name="Ohm R."/>
            <person name="Martin F."/>
            <person name="Silar P."/>
            <person name="Natvig D."/>
            <person name="Lalanne C."/>
            <person name="Gautier V."/>
            <person name="Ament-Velasquez S.L."/>
            <person name="Kruys A."/>
            <person name="Hutchinson M.I."/>
            <person name="Powell A.J."/>
            <person name="Barry K."/>
            <person name="Miller A.N."/>
            <person name="Grigoriev I.V."/>
            <person name="Debuchy R."/>
            <person name="Gladieux P."/>
            <person name="Thoren M.H."/>
            <person name="Johannesson H."/>
        </authorList>
    </citation>
    <scope>NUCLEOTIDE SEQUENCE</scope>
    <source>
        <strain evidence="2">8032-3</strain>
    </source>
</reference>
<dbReference type="InterPro" id="IPR028662">
    <property type="entry name" value="SNX8/Mvp1"/>
</dbReference>
<evidence type="ECO:0000313" key="3">
    <source>
        <dbReference type="Proteomes" id="UP001244011"/>
    </source>
</evidence>
<dbReference type="Proteomes" id="UP001244011">
    <property type="component" value="Unassembled WGS sequence"/>
</dbReference>
<dbReference type="GO" id="GO:0006623">
    <property type="term" value="P:protein targeting to vacuole"/>
    <property type="evidence" value="ECO:0007669"/>
    <property type="project" value="TreeGrafter"/>
</dbReference>
<dbReference type="AlphaFoldDB" id="A0AAJ0FKU2"/>
<feature type="region of interest" description="Disordered" evidence="1">
    <location>
        <begin position="1"/>
        <end position="61"/>
    </location>
</feature>
<dbReference type="PANTHER" id="PTHR47554">
    <property type="entry name" value="SORTING NEXIN MVP1"/>
    <property type="match status" value="1"/>
</dbReference>
<accession>A0AAJ0FKU2</accession>
<sequence>MSLFGTSPTEESPPMETPNRGRSRSSLFDDEANATKPTSSALFQDDDSSGGSPWDMPSPRKQQTRANVLRNLIPATDAPDSYLDTFDTIVREDGAGAGRATAGGVARVLAAAHLSADDQARIMGFVAPGGVGGDFGLGRDEFNVMLALVGLAQEGETVSLDGVDERRRSEYLPMRHILPIIPLSYLADRPTSQSDLGALSLLDFH</sequence>
<dbReference type="PANTHER" id="PTHR47554:SF1">
    <property type="entry name" value="SORTING NEXIN MVP1"/>
    <property type="match status" value="1"/>
</dbReference>
<dbReference type="GO" id="GO:0042147">
    <property type="term" value="P:retrograde transport, endosome to Golgi"/>
    <property type="evidence" value="ECO:0007669"/>
    <property type="project" value="InterPro"/>
</dbReference>
<organism evidence="2 3">
    <name type="scientific">Phialemonium atrogriseum</name>
    <dbReference type="NCBI Taxonomy" id="1093897"/>
    <lineage>
        <taxon>Eukaryota</taxon>
        <taxon>Fungi</taxon>
        <taxon>Dikarya</taxon>
        <taxon>Ascomycota</taxon>
        <taxon>Pezizomycotina</taxon>
        <taxon>Sordariomycetes</taxon>
        <taxon>Sordariomycetidae</taxon>
        <taxon>Cephalothecales</taxon>
        <taxon>Cephalothecaceae</taxon>
        <taxon>Phialemonium</taxon>
    </lineage>
</organism>
<dbReference type="EMBL" id="MU839020">
    <property type="protein sequence ID" value="KAK1764430.1"/>
    <property type="molecule type" value="Genomic_DNA"/>
</dbReference>
<name>A0AAJ0FKU2_9PEZI</name>
<keyword evidence="3" id="KW-1185">Reference proteome</keyword>
<dbReference type="GO" id="GO:0032266">
    <property type="term" value="F:phosphatidylinositol-3-phosphate binding"/>
    <property type="evidence" value="ECO:0007669"/>
    <property type="project" value="TreeGrafter"/>
</dbReference>
<gene>
    <name evidence="2" type="ORF">QBC33DRAFT_547197</name>
</gene>
<evidence type="ECO:0000256" key="1">
    <source>
        <dbReference type="SAM" id="MobiDB-lite"/>
    </source>
</evidence>
<evidence type="ECO:0000313" key="2">
    <source>
        <dbReference type="EMBL" id="KAK1764430.1"/>
    </source>
</evidence>
<protein>
    <submittedName>
        <fullName evidence="2">Sorting nexin mvp-1</fullName>
    </submittedName>
</protein>
<feature type="compositionally biased region" description="Low complexity" evidence="1">
    <location>
        <begin position="1"/>
        <end position="18"/>
    </location>
</feature>
<proteinExistence type="predicted"/>
<dbReference type="GeneID" id="85311904"/>
<dbReference type="RefSeq" id="XP_060280643.1">
    <property type="nucleotide sequence ID" value="XM_060428717.1"/>
</dbReference>